<evidence type="ECO:0000259" key="4">
    <source>
        <dbReference type="PROSITE" id="PS01124"/>
    </source>
</evidence>
<keyword evidence="1" id="KW-0805">Transcription regulation</keyword>
<dbReference type="InterPro" id="IPR018060">
    <property type="entry name" value="HTH_AraC"/>
</dbReference>
<dbReference type="InterPro" id="IPR011256">
    <property type="entry name" value="Reg_factor_effector_dom_sf"/>
</dbReference>
<dbReference type="Gene3D" id="3.20.80.10">
    <property type="entry name" value="Regulatory factor, effector binding domain"/>
    <property type="match status" value="1"/>
</dbReference>
<gene>
    <name evidence="5" type="ORF">GH811_14130</name>
</gene>
<accession>A0ABR6YZZ3</accession>
<dbReference type="InterPro" id="IPR018062">
    <property type="entry name" value="HTH_AraC-typ_CS"/>
</dbReference>
<dbReference type="RefSeq" id="WP_186894912.1">
    <property type="nucleotide sequence ID" value="NZ_WJBE01000015.1"/>
</dbReference>
<dbReference type="SMART" id="SM00342">
    <property type="entry name" value="HTH_ARAC"/>
    <property type="match status" value="1"/>
</dbReference>
<dbReference type="EMBL" id="WJBE01000015">
    <property type="protein sequence ID" value="MBC3900754.1"/>
    <property type="molecule type" value="Genomic_DNA"/>
</dbReference>
<dbReference type="PANTHER" id="PTHR47504">
    <property type="entry name" value="RIGHT ORIGIN-BINDING PROTEIN"/>
    <property type="match status" value="1"/>
</dbReference>
<evidence type="ECO:0000256" key="3">
    <source>
        <dbReference type="ARBA" id="ARBA00023163"/>
    </source>
</evidence>
<dbReference type="Gene3D" id="1.10.10.60">
    <property type="entry name" value="Homeodomain-like"/>
    <property type="match status" value="2"/>
</dbReference>
<dbReference type="Pfam" id="PF12833">
    <property type="entry name" value="HTH_18"/>
    <property type="match status" value="1"/>
</dbReference>
<protein>
    <submittedName>
        <fullName evidence="5">Helix-turn-helix domain-containing protein</fullName>
    </submittedName>
</protein>
<feature type="domain" description="HTH araC/xylS-type" evidence="4">
    <location>
        <begin position="8"/>
        <end position="106"/>
    </location>
</feature>
<evidence type="ECO:0000313" key="6">
    <source>
        <dbReference type="Proteomes" id="UP000622405"/>
    </source>
</evidence>
<evidence type="ECO:0000313" key="5">
    <source>
        <dbReference type="EMBL" id="MBC3900754.1"/>
    </source>
</evidence>
<keyword evidence="2" id="KW-0238">DNA-binding</keyword>
<dbReference type="PROSITE" id="PS00041">
    <property type="entry name" value="HTH_ARAC_FAMILY_1"/>
    <property type="match status" value="1"/>
</dbReference>
<dbReference type="SUPFAM" id="SSF55136">
    <property type="entry name" value="Probable bacterial effector-binding domain"/>
    <property type="match status" value="1"/>
</dbReference>
<keyword evidence="3" id="KW-0804">Transcription</keyword>
<proteinExistence type="predicted"/>
<dbReference type="PROSITE" id="PS01124">
    <property type="entry name" value="HTH_ARAC_FAMILY_2"/>
    <property type="match status" value="1"/>
</dbReference>
<name>A0ABR6YZZ3_9FIRM</name>
<organism evidence="5 6">
    <name type="scientific">Acetobacterium malicum</name>
    <dbReference type="NCBI Taxonomy" id="52692"/>
    <lineage>
        <taxon>Bacteria</taxon>
        <taxon>Bacillati</taxon>
        <taxon>Bacillota</taxon>
        <taxon>Clostridia</taxon>
        <taxon>Eubacteriales</taxon>
        <taxon>Eubacteriaceae</taxon>
        <taxon>Acetobacterium</taxon>
    </lineage>
</organism>
<dbReference type="Proteomes" id="UP000622405">
    <property type="component" value="Unassembled WGS sequence"/>
</dbReference>
<comment type="caution">
    <text evidence="5">The sequence shown here is derived from an EMBL/GenBank/DDBJ whole genome shotgun (WGS) entry which is preliminary data.</text>
</comment>
<keyword evidence="6" id="KW-1185">Reference proteome</keyword>
<dbReference type="SUPFAM" id="SSF46689">
    <property type="entry name" value="Homeodomain-like"/>
    <property type="match status" value="2"/>
</dbReference>
<dbReference type="PANTHER" id="PTHR47504:SF5">
    <property type="entry name" value="RIGHT ORIGIN-BINDING PROTEIN"/>
    <property type="match status" value="1"/>
</dbReference>
<dbReference type="PRINTS" id="PR00032">
    <property type="entry name" value="HTHARAC"/>
</dbReference>
<evidence type="ECO:0000256" key="2">
    <source>
        <dbReference type="ARBA" id="ARBA00023125"/>
    </source>
</evidence>
<dbReference type="InterPro" id="IPR009057">
    <property type="entry name" value="Homeodomain-like_sf"/>
</dbReference>
<dbReference type="InterPro" id="IPR020449">
    <property type="entry name" value="Tscrpt_reg_AraC-type_HTH"/>
</dbReference>
<dbReference type="InterPro" id="IPR029441">
    <property type="entry name" value="Cass2"/>
</dbReference>
<evidence type="ECO:0000256" key="1">
    <source>
        <dbReference type="ARBA" id="ARBA00023015"/>
    </source>
</evidence>
<dbReference type="Pfam" id="PF14526">
    <property type="entry name" value="Cass2"/>
    <property type="match status" value="1"/>
</dbReference>
<reference evidence="5 6" key="1">
    <citation type="journal article" date="2020" name="mSystems">
        <title>Defining Genomic and Predicted Metabolic Features of the Acetobacterium Genus.</title>
        <authorList>
            <person name="Ross D.E."/>
            <person name="Marshall C.W."/>
            <person name="Gulliver D."/>
            <person name="May H.D."/>
            <person name="Norman R.S."/>
        </authorList>
    </citation>
    <scope>NUCLEOTIDE SEQUENCE [LARGE SCALE GENOMIC DNA]</scope>
    <source>
        <strain evidence="5 6">DSM 4132</strain>
    </source>
</reference>
<sequence length="300" mass="33751">MHAWEQIQKTVDYVEEHLGDQLNIEALAGIAALSPFYYQRLFSRLVKKPVNEYIKLRRLAGAADILINSQKRILDIALDFGFSSHTSFTRAFKQAFGITPEEYRGNSVRLNNFVKPQLLLNYTLIDENVPLIADGIVIEISRIKLAKSEYFMGLSTEERIEAMPGGGNTGVDSLAILWDTFHNQKTDIAGITIDGDEIGVAYGSAKAGCYSYFAGAAVDAEKTPDGYVSWKLSAGEYIVCAFEAEDFEHLVMDAVYKAHKYLFETWLPRHQLKTMPFAVERYASHDPKTTKMEIWVMPIG</sequence>
<dbReference type="InterPro" id="IPR050959">
    <property type="entry name" value="MarA-like"/>
</dbReference>